<dbReference type="AlphaFoldDB" id="S7QMJ8"/>
<dbReference type="EMBL" id="KB469296">
    <property type="protein sequence ID" value="EPQ60627.1"/>
    <property type="molecule type" value="Genomic_DNA"/>
</dbReference>
<dbReference type="KEGG" id="gtr:GLOTRDRAFT_124380"/>
<dbReference type="RefSeq" id="XP_007860996.1">
    <property type="nucleotide sequence ID" value="XM_007862805.1"/>
</dbReference>
<organism evidence="1 2">
    <name type="scientific">Gloeophyllum trabeum (strain ATCC 11539 / FP-39264 / Madison 617)</name>
    <name type="common">Brown rot fungus</name>
    <dbReference type="NCBI Taxonomy" id="670483"/>
    <lineage>
        <taxon>Eukaryota</taxon>
        <taxon>Fungi</taxon>
        <taxon>Dikarya</taxon>
        <taxon>Basidiomycota</taxon>
        <taxon>Agaricomycotina</taxon>
        <taxon>Agaricomycetes</taxon>
        <taxon>Gloeophyllales</taxon>
        <taxon>Gloeophyllaceae</taxon>
        <taxon>Gloeophyllum</taxon>
    </lineage>
</organism>
<dbReference type="Gene3D" id="1.25.40.10">
    <property type="entry name" value="Tetratricopeptide repeat domain"/>
    <property type="match status" value="1"/>
</dbReference>
<keyword evidence="2" id="KW-1185">Reference proteome</keyword>
<dbReference type="Proteomes" id="UP000030669">
    <property type="component" value="Unassembled WGS sequence"/>
</dbReference>
<gene>
    <name evidence="1" type="ORF">GLOTRDRAFT_124380</name>
</gene>
<evidence type="ECO:0008006" key="3">
    <source>
        <dbReference type="Google" id="ProtNLM"/>
    </source>
</evidence>
<dbReference type="OrthoDB" id="5231159at2759"/>
<dbReference type="HOGENOM" id="CLU_2512843_0_0_1"/>
<name>S7QMJ8_GLOTA</name>
<dbReference type="GeneID" id="19301085"/>
<evidence type="ECO:0000313" key="2">
    <source>
        <dbReference type="Proteomes" id="UP000030669"/>
    </source>
</evidence>
<protein>
    <recommendedName>
        <fullName evidence="3">TPR-like protein</fullName>
    </recommendedName>
</protein>
<accession>S7QMJ8</accession>
<reference evidence="1 2" key="1">
    <citation type="journal article" date="2012" name="Science">
        <title>The Paleozoic origin of enzymatic lignin decomposition reconstructed from 31 fungal genomes.</title>
        <authorList>
            <person name="Floudas D."/>
            <person name="Binder M."/>
            <person name="Riley R."/>
            <person name="Barry K."/>
            <person name="Blanchette R.A."/>
            <person name="Henrissat B."/>
            <person name="Martinez A.T."/>
            <person name="Otillar R."/>
            <person name="Spatafora J.W."/>
            <person name="Yadav J.S."/>
            <person name="Aerts A."/>
            <person name="Benoit I."/>
            <person name="Boyd A."/>
            <person name="Carlson A."/>
            <person name="Copeland A."/>
            <person name="Coutinho P.M."/>
            <person name="de Vries R.P."/>
            <person name="Ferreira P."/>
            <person name="Findley K."/>
            <person name="Foster B."/>
            <person name="Gaskell J."/>
            <person name="Glotzer D."/>
            <person name="Gorecki P."/>
            <person name="Heitman J."/>
            <person name="Hesse C."/>
            <person name="Hori C."/>
            <person name="Igarashi K."/>
            <person name="Jurgens J.A."/>
            <person name="Kallen N."/>
            <person name="Kersten P."/>
            <person name="Kohler A."/>
            <person name="Kuees U."/>
            <person name="Kumar T.K.A."/>
            <person name="Kuo A."/>
            <person name="LaButti K."/>
            <person name="Larrondo L.F."/>
            <person name="Lindquist E."/>
            <person name="Ling A."/>
            <person name="Lombard V."/>
            <person name="Lucas S."/>
            <person name="Lundell T."/>
            <person name="Martin R."/>
            <person name="McLaughlin D.J."/>
            <person name="Morgenstern I."/>
            <person name="Morin E."/>
            <person name="Murat C."/>
            <person name="Nagy L.G."/>
            <person name="Nolan M."/>
            <person name="Ohm R.A."/>
            <person name="Patyshakuliyeva A."/>
            <person name="Rokas A."/>
            <person name="Ruiz-Duenas F.J."/>
            <person name="Sabat G."/>
            <person name="Salamov A."/>
            <person name="Samejima M."/>
            <person name="Schmutz J."/>
            <person name="Slot J.C."/>
            <person name="St John F."/>
            <person name="Stenlid J."/>
            <person name="Sun H."/>
            <person name="Sun S."/>
            <person name="Syed K."/>
            <person name="Tsang A."/>
            <person name="Wiebenga A."/>
            <person name="Young D."/>
            <person name="Pisabarro A."/>
            <person name="Eastwood D.C."/>
            <person name="Martin F."/>
            <person name="Cullen D."/>
            <person name="Grigoriev I.V."/>
            <person name="Hibbett D.S."/>
        </authorList>
    </citation>
    <scope>NUCLEOTIDE SEQUENCE [LARGE SCALE GENOMIC DNA]</scope>
    <source>
        <strain evidence="1 2">ATCC 11539</strain>
    </source>
</reference>
<proteinExistence type="predicted"/>
<sequence>MSFHLNMEINPIQERAFALPEALALDGQAFELGRAGDLQGAERLHLQALEMKEQSLPPSHTSTAITLNALGELYLKRPVLRSSST</sequence>
<evidence type="ECO:0000313" key="1">
    <source>
        <dbReference type="EMBL" id="EPQ60627.1"/>
    </source>
</evidence>
<dbReference type="InterPro" id="IPR011990">
    <property type="entry name" value="TPR-like_helical_dom_sf"/>
</dbReference>